<dbReference type="Proteomes" id="UP000003692">
    <property type="component" value="Unassembled WGS sequence"/>
</dbReference>
<comment type="caution">
    <text evidence="1">The sequence shown here is derived from an EMBL/GenBank/DDBJ whole genome shotgun (WGS) entry which is preliminary data.</text>
</comment>
<accession>D4F7J2</accession>
<gene>
    <name evidence="1" type="ORF">EDWATA_02728</name>
</gene>
<dbReference type="EMBL" id="ADGK01000233">
    <property type="protein sequence ID" value="EFE22287.1"/>
    <property type="molecule type" value="Genomic_DNA"/>
</dbReference>
<name>D4F7J2_EDWTA</name>
<sequence length="53" mass="6194">MACRKEVVNLRSAIYSYYDGTFLNIYNNFNILFFLSNGDSSMRPQGNDGSFWR</sequence>
<dbReference type="HOGENOM" id="CLU_3061084_0_0_6"/>
<reference evidence="1 2" key="1">
    <citation type="submission" date="2010-02" db="EMBL/GenBank/DDBJ databases">
        <authorList>
            <person name="Weinstock G."/>
            <person name="Sodergren E."/>
            <person name="Clifton S."/>
            <person name="Fulton L."/>
            <person name="Fulton B."/>
            <person name="Courtney L."/>
            <person name="Fronick C."/>
            <person name="Harrison M."/>
            <person name="Strong C."/>
            <person name="Farmer C."/>
            <person name="Delahaunty K."/>
            <person name="Markovic C."/>
            <person name="Hall O."/>
            <person name="Minx P."/>
            <person name="Tomlinson C."/>
            <person name="Mitreva M."/>
            <person name="Nelson J."/>
            <person name="Hou S."/>
            <person name="Wollam A."/>
            <person name="Pepin K.H."/>
            <person name="Johnson M."/>
            <person name="Bhonagiri V."/>
            <person name="Zhang X."/>
            <person name="Suruliraj S."/>
            <person name="Warren W."/>
            <person name="Chinwalla A."/>
            <person name="Mardis E.R."/>
            <person name="Wilson R.K."/>
        </authorList>
    </citation>
    <scope>NUCLEOTIDE SEQUENCE [LARGE SCALE GENOMIC DNA]</scope>
    <source>
        <strain evidence="1 2">ATCC 23685</strain>
    </source>
</reference>
<evidence type="ECO:0000313" key="1">
    <source>
        <dbReference type="EMBL" id="EFE22287.1"/>
    </source>
</evidence>
<protein>
    <submittedName>
        <fullName evidence="1">Uncharacterized protein</fullName>
    </submittedName>
</protein>
<organism evidence="1 2">
    <name type="scientific">Edwardsiella tarda ATCC 23685</name>
    <dbReference type="NCBI Taxonomy" id="500638"/>
    <lineage>
        <taxon>Bacteria</taxon>
        <taxon>Pseudomonadati</taxon>
        <taxon>Pseudomonadota</taxon>
        <taxon>Gammaproteobacteria</taxon>
        <taxon>Enterobacterales</taxon>
        <taxon>Hafniaceae</taxon>
        <taxon>Edwardsiella</taxon>
    </lineage>
</organism>
<dbReference type="AlphaFoldDB" id="D4F7J2"/>
<evidence type="ECO:0000313" key="2">
    <source>
        <dbReference type="Proteomes" id="UP000003692"/>
    </source>
</evidence>
<proteinExistence type="predicted"/>